<gene>
    <name evidence="1" type="ORF">OWV82_008631</name>
</gene>
<sequence length="448" mass="48650">MEGVLSVFPNRKRKLHTTRSWDFMGFSQQVQRAQTVESDTIIGVFDTGIWPESDGFNDTGFGPPPAKWKGTCQASANFTCNNKIIGARYYRIDGVFSPDDIVSPRDKNGHGSHTASTAAGNPVNMANLYGLASGTARGGVPSARIAVYKICWSDGCHDADILNAFDDAIADGVDIISLSVGSHAHEYFNDAIAIGSFEAMRSGILTSTLAGNHGPRPSSISNIAPWLLTPDISAPGVSILAAWSLLNPVSEVKGDTRYVPYNIKSGASMACPHATGAAAYIKSFHPSWSPAAIKSALMTTESGKSAAQAFHRTVTNVGSPTSIYKLIVKTQLGLKIQVQPRVLQFKSFGQKKSFVVRIGATFAKKENIMISGYLVWDDGMHQNGMEESWKDAYEDVKILKTKKKKLHERLTNLKDGDESLFSMNGKKLKFHFDREGPNVANDPFEDPP</sequence>
<protein>
    <submittedName>
        <fullName evidence="1">Cucumisin-like</fullName>
    </submittedName>
</protein>
<proteinExistence type="predicted"/>
<comment type="caution">
    <text evidence="1">The sequence shown here is derived from an EMBL/GenBank/DDBJ whole genome shotgun (WGS) entry which is preliminary data.</text>
</comment>
<accession>A0ACC1YD71</accession>
<dbReference type="Proteomes" id="UP001164539">
    <property type="component" value="Chromosome 4"/>
</dbReference>
<dbReference type="EMBL" id="CM051397">
    <property type="protein sequence ID" value="KAJ4720878.1"/>
    <property type="molecule type" value="Genomic_DNA"/>
</dbReference>
<evidence type="ECO:0000313" key="2">
    <source>
        <dbReference type="Proteomes" id="UP001164539"/>
    </source>
</evidence>
<name>A0ACC1YD71_MELAZ</name>
<evidence type="ECO:0000313" key="1">
    <source>
        <dbReference type="EMBL" id="KAJ4720878.1"/>
    </source>
</evidence>
<reference evidence="1 2" key="1">
    <citation type="journal article" date="2023" name="Science">
        <title>Complex scaffold remodeling in plant triterpene biosynthesis.</title>
        <authorList>
            <person name="De La Pena R."/>
            <person name="Hodgson H."/>
            <person name="Liu J.C."/>
            <person name="Stephenson M.J."/>
            <person name="Martin A.C."/>
            <person name="Owen C."/>
            <person name="Harkess A."/>
            <person name="Leebens-Mack J."/>
            <person name="Jimenez L.E."/>
            <person name="Osbourn A."/>
            <person name="Sattely E.S."/>
        </authorList>
    </citation>
    <scope>NUCLEOTIDE SEQUENCE [LARGE SCALE GENOMIC DNA]</scope>
    <source>
        <strain evidence="2">cv. JPN11</strain>
        <tissue evidence="1">Leaf</tissue>
    </source>
</reference>
<organism evidence="1 2">
    <name type="scientific">Melia azedarach</name>
    <name type="common">Chinaberry tree</name>
    <dbReference type="NCBI Taxonomy" id="155640"/>
    <lineage>
        <taxon>Eukaryota</taxon>
        <taxon>Viridiplantae</taxon>
        <taxon>Streptophyta</taxon>
        <taxon>Embryophyta</taxon>
        <taxon>Tracheophyta</taxon>
        <taxon>Spermatophyta</taxon>
        <taxon>Magnoliopsida</taxon>
        <taxon>eudicotyledons</taxon>
        <taxon>Gunneridae</taxon>
        <taxon>Pentapetalae</taxon>
        <taxon>rosids</taxon>
        <taxon>malvids</taxon>
        <taxon>Sapindales</taxon>
        <taxon>Meliaceae</taxon>
        <taxon>Melia</taxon>
    </lineage>
</organism>
<keyword evidence="2" id="KW-1185">Reference proteome</keyword>